<keyword evidence="10" id="KW-1185">Reference proteome</keyword>
<name>A0A336JUA2_9BRAD</name>
<evidence type="ECO:0000256" key="1">
    <source>
        <dbReference type="ARBA" id="ARBA00004141"/>
    </source>
</evidence>
<keyword evidence="3 6" id="KW-0812">Transmembrane</keyword>
<dbReference type="PANTHER" id="PTHR31632:SF2">
    <property type="entry name" value="PLASMA MEMBRANE IRON PERMEASE"/>
    <property type="match status" value="1"/>
</dbReference>
<evidence type="ECO:0000313" key="8">
    <source>
        <dbReference type="EMBL" id="SSW93210.1"/>
    </source>
</evidence>
<dbReference type="GO" id="GO:0015093">
    <property type="term" value="F:ferrous iron transmembrane transporter activity"/>
    <property type="evidence" value="ECO:0007669"/>
    <property type="project" value="TreeGrafter"/>
</dbReference>
<comment type="similarity">
    <text evidence="2">Belongs to the oxidase-dependent Fe transporter (OFeT) (TC 9.A.10.1) family.</text>
</comment>
<protein>
    <submittedName>
        <fullName evidence="8">High-affinity iron transporter</fullName>
    </submittedName>
</protein>
<reference evidence="8 9" key="1">
    <citation type="submission" date="2017-08" db="EMBL/GenBank/DDBJ databases">
        <authorList>
            <person name="de Groot N.N."/>
        </authorList>
    </citation>
    <scope>NUCLEOTIDE SEQUENCE [LARGE SCALE GENOMIC DNA]</scope>
    <source>
        <strain evidence="8 9">JA575</strain>
    </source>
</reference>
<dbReference type="PANTHER" id="PTHR31632">
    <property type="entry name" value="IRON TRANSPORTER FTH1"/>
    <property type="match status" value="1"/>
</dbReference>
<evidence type="ECO:0000313" key="9">
    <source>
        <dbReference type="Proteomes" id="UP000252631"/>
    </source>
</evidence>
<accession>A0A336JUA2</accession>
<feature type="transmembrane region" description="Helical" evidence="6">
    <location>
        <begin position="76"/>
        <end position="96"/>
    </location>
</feature>
<evidence type="ECO:0000313" key="7">
    <source>
        <dbReference type="EMBL" id="RED24466.1"/>
    </source>
</evidence>
<organism evidence="8 9">
    <name type="scientific">Rhodopseudomonas pentothenatexigens</name>
    <dbReference type="NCBI Taxonomy" id="999699"/>
    <lineage>
        <taxon>Bacteria</taxon>
        <taxon>Pseudomonadati</taxon>
        <taxon>Pseudomonadota</taxon>
        <taxon>Alphaproteobacteria</taxon>
        <taxon>Hyphomicrobiales</taxon>
        <taxon>Nitrobacteraceae</taxon>
        <taxon>Rhodopseudomonas</taxon>
    </lineage>
</organism>
<gene>
    <name evidence="7" type="ORF">BJ125_13234</name>
    <name evidence="8" type="ORF">SAMN05892882_13234</name>
</gene>
<reference evidence="7 10" key="2">
    <citation type="submission" date="2018-07" db="EMBL/GenBank/DDBJ databases">
        <title>Genomic Encyclopedia of Archaeal and Bacterial Type Strains, Phase II (KMG-II): from individual species to whole genera.</title>
        <authorList>
            <person name="Goeker M."/>
        </authorList>
    </citation>
    <scope>NUCLEOTIDE SEQUENCE [LARGE SCALE GENOMIC DNA]</scope>
    <source>
        <strain evidence="7 10">JA575</strain>
    </source>
</reference>
<dbReference type="OrthoDB" id="7260758at2"/>
<feature type="transmembrane region" description="Helical" evidence="6">
    <location>
        <begin position="117"/>
        <end position="146"/>
    </location>
</feature>
<evidence type="ECO:0000256" key="3">
    <source>
        <dbReference type="ARBA" id="ARBA00022692"/>
    </source>
</evidence>
<evidence type="ECO:0000256" key="2">
    <source>
        <dbReference type="ARBA" id="ARBA00008333"/>
    </source>
</evidence>
<keyword evidence="4 6" id="KW-1133">Transmembrane helix</keyword>
<dbReference type="Proteomes" id="UP000256343">
    <property type="component" value="Unassembled WGS sequence"/>
</dbReference>
<keyword evidence="5 6" id="KW-0472">Membrane</keyword>
<proteinExistence type="inferred from homology"/>
<evidence type="ECO:0000256" key="5">
    <source>
        <dbReference type="ARBA" id="ARBA00023136"/>
    </source>
</evidence>
<dbReference type="Proteomes" id="UP000252631">
    <property type="component" value="Unassembled WGS sequence"/>
</dbReference>
<feature type="transmembrane region" description="Helical" evidence="6">
    <location>
        <begin position="158"/>
        <end position="175"/>
    </location>
</feature>
<dbReference type="InterPro" id="IPR004923">
    <property type="entry name" value="FTR1/Fip1/EfeU"/>
</dbReference>
<dbReference type="EMBL" id="QRDT01000032">
    <property type="protein sequence ID" value="RED24466.1"/>
    <property type="molecule type" value="Genomic_DNA"/>
</dbReference>
<evidence type="ECO:0000313" key="10">
    <source>
        <dbReference type="Proteomes" id="UP000256343"/>
    </source>
</evidence>
<dbReference type="RefSeq" id="WP_114360599.1">
    <property type="nucleotide sequence ID" value="NZ_QRDT01000032.1"/>
</dbReference>
<feature type="transmembrane region" description="Helical" evidence="6">
    <location>
        <begin position="251"/>
        <end position="268"/>
    </location>
</feature>
<evidence type="ECO:0000256" key="4">
    <source>
        <dbReference type="ARBA" id="ARBA00022989"/>
    </source>
</evidence>
<feature type="transmembrane region" description="Helical" evidence="6">
    <location>
        <begin position="43"/>
        <end position="64"/>
    </location>
</feature>
<sequence length="288" mass="30183">MIGAQFASVVVVVWREGVEALLIVGILNVWLRSNDVGGRGRRFLWAGAATGLLIAVGFGTTIAMFGGSIPPGSRQIYGAFAALLAAALIVHMVGWIRGQALTLRLELETALNQESIAGSWWGMFTLAALAIAREGAESILFVLGALASVGQVSPAEPVLGAVVGLGLAVATYLALQAGSRVITWRRFFRVTEAMMLLMAAALLISGLDTLTRLGMLPATGRLWDTSAVLPDSGPVGALVAGLTGYRAQPTVLQLGVYLAYWAGIALLLHKTSPSQAMVVAESQSEVQR</sequence>
<feature type="transmembrane region" description="Helical" evidence="6">
    <location>
        <begin position="187"/>
        <end position="207"/>
    </location>
</feature>
<evidence type="ECO:0000256" key="6">
    <source>
        <dbReference type="SAM" id="Phobius"/>
    </source>
</evidence>
<dbReference type="EMBL" id="UFQQ01000032">
    <property type="protein sequence ID" value="SSW93210.1"/>
    <property type="molecule type" value="Genomic_DNA"/>
</dbReference>
<comment type="subcellular location">
    <subcellularLocation>
        <location evidence="1">Membrane</location>
        <topology evidence="1">Multi-pass membrane protein</topology>
    </subcellularLocation>
</comment>
<dbReference type="GO" id="GO:0033573">
    <property type="term" value="C:high-affinity iron permease complex"/>
    <property type="evidence" value="ECO:0007669"/>
    <property type="project" value="InterPro"/>
</dbReference>
<dbReference type="AlphaFoldDB" id="A0A336JUA2"/>
<feature type="transmembrane region" description="Helical" evidence="6">
    <location>
        <begin position="6"/>
        <end position="31"/>
    </location>
</feature>
<dbReference type="Pfam" id="PF03239">
    <property type="entry name" value="FTR1"/>
    <property type="match status" value="1"/>
</dbReference>